<dbReference type="PANTHER" id="PTHR24064">
    <property type="entry name" value="SOLUTE CARRIER FAMILY 22 MEMBER"/>
    <property type="match status" value="1"/>
</dbReference>
<dbReference type="Pfam" id="PF00083">
    <property type="entry name" value="Sugar_tr"/>
    <property type="match status" value="1"/>
</dbReference>
<dbReference type="InterPro" id="IPR020846">
    <property type="entry name" value="MFS_dom"/>
</dbReference>
<feature type="domain" description="Major facilitator superfamily (MFS) profile" evidence="6">
    <location>
        <begin position="179"/>
        <end position="616"/>
    </location>
</feature>
<dbReference type="Proteomes" id="UP000677228">
    <property type="component" value="Unassembled WGS sequence"/>
</dbReference>
<feature type="transmembrane region" description="Helical" evidence="5">
    <location>
        <begin position="287"/>
        <end position="310"/>
    </location>
</feature>
<sequence length="639" mass="72944">MNDEKADDYIDSIVKNILHVAPEQVGFLSHKNEEESMNETTKDINDIVRNFLNVQPMQIVPLLKDDNSARSSHCSREDLQKIDGFTLEQSAIFDESLAHSVELEFIIKQCGEFGRFQCTHFFLLTLLATCSGVASFYHVFGTAVPQHRCQLPQHLWANDQFQVHNETHKNYIDQWTPKDVSSNCFTYNASFENRSIVNCHKWLYDRTVYGYTFTEEHNLVCSNSTKRTLLAAAFSFGLMFVIITGGLADCFGRKKAITLVFCLFAIVSIITQIALQLRILKEKYQFILLFMNQIFTGVACTYFICAYVLIMELSSLKYSGLGACLFLVGNIVGEIIVTFLAWVIKDWLLLKWFITGYILLLSLSYVYFIPESPRWLYSQQNWSELESLLSRIAKTNGRKNETWLPLYPTVVTARKLFSSNTFADEQTTSCMKQSYPLLTTRDAIKRLCICSFISFVTVLLYFKTSSNLLILKMNPYLSIIIGALVEALGYIISFYLIRKISRKSILIFFLSLAALCMIIALHTNHQWSMFLLTQCAKLSVAAVVYNYLVWTSELHPTMFRVTSLAIVEFMSRAGTLIAPIIDKTNSSTNQRMLVYIYATATVIAAIFAFTLPETKGKPLPGSFDEIQGWKTKKLLQAFY</sequence>
<protein>
    <recommendedName>
        <fullName evidence="6">Major facilitator superfamily (MFS) profile domain-containing protein</fullName>
    </recommendedName>
</protein>
<evidence type="ECO:0000256" key="1">
    <source>
        <dbReference type="ARBA" id="ARBA00004141"/>
    </source>
</evidence>
<feature type="transmembrane region" description="Helical" evidence="5">
    <location>
        <begin position="593"/>
        <end position="611"/>
    </location>
</feature>
<feature type="transmembrane region" description="Helical" evidence="5">
    <location>
        <begin position="504"/>
        <end position="521"/>
    </location>
</feature>
<evidence type="ECO:0000256" key="2">
    <source>
        <dbReference type="ARBA" id="ARBA00022692"/>
    </source>
</evidence>
<dbReference type="InterPro" id="IPR036259">
    <property type="entry name" value="MFS_trans_sf"/>
</dbReference>
<dbReference type="Proteomes" id="UP000682733">
    <property type="component" value="Unassembled WGS sequence"/>
</dbReference>
<gene>
    <name evidence="7" type="ORF">OVA965_LOCUS7019</name>
    <name evidence="8" type="ORF">TMI583_LOCUS7015</name>
</gene>
<feature type="transmembrane region" description="Helical" evidence="5">
    <location>
        <begin position="322"/>
        <end position="344"/>
    </location>
</feature>
<comment type="subcellular location">
    <subcellularLocation>
        <location evidence="1">Membrane</location>
        <topology evidence="1">Multi-pass membrane protein</topology>
    </subcellularLocation>
</comment>
<evidence type="ECO:0000313" key="9">
    <source>
        <dbReference type="Proteomes" id="UP000682733"/>
    </source>
</evidence>
<dbReference type="GO" id="GO:0016020">
    <property type="term" value="C:membrane"/>
    <property type="evidence" value="ECO:0007669"/>
    <property type="project" value="UniProtKB-SubCell"/>
</dbReference>
<dbReference type="GO" id="GO:0022857">
    <property type="term" value="F:transmembrane transporter activity"/>
    <property type="evidence" value="ECO:0007669"/>
    <property type="project" value="InterPro"/>
</dbReference>
<keyword evidence="3 5" id="KW-1133">Transmembrane helix</keyword>
<name>A0A8S2HDP7_9BILA</name>
<dbReference type="EMBL" id="CAJNOK010002185">
    <property type="protein sequence ID" value="CAF0848558.1"/>
    <property type="molecule type" value="Genomic_DNA"/>
</dbReference>
<feature type="transmembrane region" description="Helical" evidence="5">
    <location>
        <begin position="350"/>
        <end position="369"/>
    </location>
</feature>
<feature type="transmembrane region" description="Helical" evidence="5">
    <location>
        <begin position="527"/>
        <end position="549"/>
    </location>
</feature>
<keyword evidence="2 5" id="KW-0812">Transmembrane</keyword>
<accession>A0A8S2HDP7</accession>
<dbReference type="EMBL" id="CAJOBA010002185">
    <property type="protein sequence ID" value="CAF3633847.1"/>
    <property type="molecule type" value="Genomic_DNA"/>
</dbReference>
<dbReference type="InterPro" id="IPR005828">
    <property type="entry name" value="MFS_sugar_transport-like"/>
</dbReference>
<evidence type="ECO:0000256" key="3">
    <source>
        <dbReference type="ARBA" id="ARBA00022989"/>
    </source>
</evidence>
<feature type="transmembrane region" description="Helical" evidence="5">
    <location>
        <begin position="229"/>
        <end position="249"/>
    </location>
</feature>
<feature type="transmembrane region" description="Helical" evidence="5">
    <location>
        <begin position="256"/>
        <end position="275"/>
    </location>
</feature>
<feature type="transmembrane region" description="Helical" evidence="5">
    <location>
        <begin position="447"/>
        <end position="464"/>
    </location>
</feature>
<organism evidence="8 9">
    <name type="scientific">Didymodactylos carnosus</name>
    <dbReference type="NCBI Taxonomy" id="1234261"/>
    <lineage>
        <taxon>Eukaryota</taxon>
        <taxon>Metazoa</taxon>
        <taxon>Spiralia</taxon>
        <taxon>Gnathifera</taxon>
        <taxon>Rotifera</taxon>
        <taxon>Eurotatoria</taxon>
        <taxon>Bdelloidea</taxon>
        <taxon>Philodinida</taxon>
        <taxon>Philodinidae</taxon>
        <taxon>Didymodactylos</taxon>
    </lineage>
</organism>
<keyword evidence="4 5" id="KW-0472">Membrane</keyword>
<evidence type="ECO:0000259" key="6">
    <source>
        <dbReference type="PROSITE" id="PS50850"/>
    </source>
</evidence>
<dbReference type="SUPFAM" id="SSF103473">
    <property type="entry name" value="MFS general substrate transporter"/>
    <property type="match status" value="1"/>
</dbReference>
<evidence type="ECO:0000313" key="8">
    <source>
        <dbReference type="EMBL" id="CAF3633847.1"/>
    </source>
</evidence>
<reference evidence="8" key="1">
    <citation type="submission" date="2021-02" db="EMBL/GenBank/DDBJ databases">
        <authorList>
            <person name="Nowell W R."/>
        </authorList>
    </citation>
    <scope>NUCLEOTIDE SEQUENCE</scope>
</reference>
<comment type="caution">
    <text evidence="8">The sequence shown here is derived from an EMBL/GenBank/DDBJ whole genome shotgun (WGS) entry which is preliminary data.</text>
</comment>
<dbReference type="AlphaFoldDB" id="A0A8S2HDP7"/>
<proteinExistence type="predicted"/>
<dbReference type="Gene3D" id="1.20.1250.20">
    <property type="entry name" value="MFS general substrate transporter like domains"/>
    <property type="match status" value="1"/>
</dbReference>
<feature type="transmembrane region" description="Helical" evidence="5">
    <location>
        <begin position="476"/>
        <end position="497"/>
    </location>
</feature>
<dbReference type="PROSITE" id="PS50850">
    <property type="entry name" value="MFS"/>
    <property type="match status" value="1"/>
</dbReference>
<evidence type="ECO:0000256" key="5">
    <source>
        <dbReference type="SAM" id="Phobius"/>
    </source>
</evidence>
<evidence type="ECO:0000256" key="4">
    <source>
        <dbReference type="ARBA" id="ARBA00023136"/>
    </source>
</evidence>
<evidence type="ECO:0000313" key="7">
    <source>
        <dbReference type="EMBL" id="CAF0848558.1"/>
    </source>
</evidence>